<evidence type="ECO:0000313" key="3">
    <source>
        <dbReference type="EMBL" id="PWQ99096.1"/>
    </source>
</evidence>
<feature type="transmembrane region" description="Helical" evidence="2">
    <location>
        <begin position="12"/>
        <end position="31"/>
    </location>
</feature>
<evidence type="ECO:0000256" key="1">
    <source>
        <dbReference type="SAM" id="MobiDB-lite"/>
    </source>
</evidence>
<organism evidence="3 4">
    <name type="scientific">Leucothrix pacifica</name>
    <dbReference type="NCBI Taxonomy" id="1247513"/>
    <lineage>
        <taxon>Bacteria</taxon>
        <taxon>Pseudomonadati</taxon>
        <taxon>Pseudomonadota</taxon>
        <taxon>Gammaproteobacteria</taxon>
        <taxon>Thiotrichales</taxon>
        <taxon>Thiotrichaceae</taxon>
        <taxon>Leucothrix</taxon>
    </lineage>
</organism>
<protein>
    <submittedName>
        <fullName evidence="3">Uncharacterized protein</fullName>
    </submittedName>
</protein>
<sequence>MPADYSLLDATLEILLMLLAAFILGWLFCWLMKKLFGRKQKDTIEYTHDAKSADLNLQVTVPGQRTGLSASSRERLYDPEVGIPRADIDTDIDVDIPTINEPKLGSVDIDTPDVELPDVNIDTPRPRIDIPDLKTPDVSLPDLDIKGKVDAGLDVGKGAIGKGLGAAAAGIGAVAVGAGALKDKAVDAVGDIELKKPDIDLPDVSMPTPDIHTPDIDLPDAPDTDLSADLDLPPDVKTPSIDAELPDLDVPDLTADVDLPDIDVPDLGADVSLPEVDLDSLKAKIDLPDVDLPDLDTDLNISKPSIDVDMPDVDLPSIDTPDLSGAAQATVDSGKGLLGKGLGAAAAGIGAVTAAGASLKAKAADKTQAMGESLTSPDLPKRRDNPSASVDNRKVDASETGDNLTRISGIDDSTQALLNSKGITTYEQLRTTDRGTLKRYLSEASNDKLSAVEPASWPHQAKLCADKNWVKLSEYQSFLAGNTKDLTEKRSSASFDDPIKDDLKKIEGIGPFFESLLNKAGITTYEQLKNSSRDSLKEIIDAAGPDYRMHEPETWPYQAGLADSGDWKKLQDYIQFMTGRS</sequence>
<evidence type="ECO:0000313" key="4">
    <source>
        <dbReference type="Proteomes" id="UP000245539"/>
    </source>
</evidence>
<reference evidence="3 4" key="1">
    <citation type="submission" date="2018-05" db="EMBL/GenBank/DDBJ databases">
        <title>Leucothrix arctica sp. nov., isolated from Arctic seawater.</title>
        <authorList>
            <person name="Choi A."/>
            <person name="Baek K."/>
        </authorList>
    </citation>
    <scope>NUCLEOTIDE SEQUENCE [LARGE SCALE GENOMIC DNA]</scope>
    <source>
        <strain evidence="3 4">JCM 18388</strain>
    </source>
</reference>
<dbReference type="InterPro" id="IPR052082">
    <property type="entry name" value="Myelin_sheath_structural"/>
</dbReference>
<dbReference type="Gene3D" id="1.10.150.20">
    <property type="entry name" value="5' to 3' exonuclease, C-terminal subdomain"/>
    <property type="match status" value="1"/>
</dbReference>
<evidence type="ECO:0000256" key="2">
    <source>
        <dbReference type="SAM" id="Phobius"/>
    </source>
</evidence>
<keyword evidence="2" id="KW-0812">Transmembrane</keyword>
<comment type="caution">
    <text evidence="3">The sequence shown here is derived from an EMBL/GenBank/DDBJ whole genome shotgun (WGS) entry which is preliminary data.</text>
</comment>
<dbReference type="AlphaFoldDB" id="A0A317CKR8"/>
<feature type="region of interest" description="Disordered" evidence="1">
    <location>
        <begin position="200"/>
        <end position="225"/>
    </location>
</feature>
<feature type="region of interest" description="Disordered" evidence="1">
    <location>
        <begin position="368"/>
        <end position="400"/>
    </location>
</feature>
<dbReference type="GO" id="GO:0005737">
    <property type="term" value="C:cytoplasm"/>
    <property type="evidence" value="ECO:0007669"/>
    <property type="project" value="TreeGrafter"/>
</dbReference>
<keyword evidence="2" id="KW-1133">Transmembrane helix</keyword>
<dbReference type="PANTHER" id="PTHR23348:SF16">
    <property type="entry name" value="LEUCINE RICH REPEAT FAMILY PROTEIN"/>
    <property type="match status" value="1"/>
</dbReference>
<dbReference type="RefSeq" id="WP_109836857.1">
    <property type="nucleotide sequence ID" value="NZ_QGKM01000013.1"/>
</dbReference>
<gene>
    <name evidence="3" type="ORF">DKW60_06565</name>
</gene>
<proteinExistence type="predicted"/>
<dbReference type="PANTHER" id="PTHR23348">
    <property type="entry name" value="PERIAXIN/AHNAK"/>
    <property type="match status" value="1"/>
</dbReference>
<name>A0A317CKR8_9GAMM</name>
<feature type="compositionally biased region" description="Basic and acidic residues" evidence="1">
    <location>
        <begin position="379"/>
        <end position="397"/>
    </location>
</feature>
<keyword evidence="4" id="KW-1185">Reference proteome</keyword>
<accession>A0A317CKR8</accession>
<keyword evidence="2" id="KW-0472">Membrane</keyword>
<dbReference type="EMBL" id="QGKM01000013">
    <property type="protein sequence ID" value="PWQ99096.1"/>
    <property type="molecule type" value="Genomic_DNA"/>
</dbReference>
<dbReference type="OrthoDB" id="1493222at2"/>
<dbReference type="Proteomes" id="UP000245539">
    <property type="component" value="Unassembled WGS sequence"/>
</dbReference>
<dbReference type="Pfam" id="PF14520">
    <property type="entry name" value="HHH_5"/>
    <property type="match status" value="1"/>
</dbReference>
<dbReference type="GO" id="GO:0043484">
    <property type="term" value="P:regulation of RNA splicing"/>
    <property type="evidence" value="ECO:0007669"/>
    <property type="project" value="TreeGrafter"/>
</dbReference>